<feature type="transmembrane region" description="Helical" evidence="8">
    <location>
        <begin position="283"/>
        <end position="302"/>
    </location>
</feature>
<keyword evidence="3" id="KW-0328">Glycosyltransferase</keyword>
<evidence type="ECO:0000256" key="5">
    <source>
        <dbReference type="ARBA" id="ARBA00022692"/>
    </source>
</evidence>
<evidence type="ECO:0000256" key="4">
    <source>
        <dbReference type="ARBA" id="ARBA00022679"/>
    </source>
</evidence>
<feature type="transmembrane region" description="Helical" evidence="8">
    <location>
        <begin position="256"/>
        <end position="277"/>
    </location>
</feature>
<dbReference type="PANTHER" id="PTHR43398:SF1">
    <property type="entry name" value="DOLICHOL-PHOSPHATE MANNOSYLTRANSFERASE SUBUNIT 1"/>
    <property type="match status" value="1"/>
</dbReference>
<dbReference type="AlphaFoldDB" id="A0A1F5F5R3"/>
<feature type="domain" description="GtrA/DPMS transmembrane" evidence="10">
    <location>
        <begin position="258"/>
        <end position="389"/>
    </location>
</feature>
<dbReference type="GO" id="GO:0000271">
    <property type="term" value="P:polysaccharide biosynthetic process"/>
    <property type="evidence" value="ECO:0007669"/>
    <property type="project" value="InterPro"/>
</dbReference>
<accession>A0A1F5F5R3</accession>
<organism evidence="11 12">
    <name type="scientific">Candidatus Collierbacteria bacterium RIFOXYA2_FULL_46_10</name>
    <dbReference type="NCBI Taxonomy" id="1817726"/>
    <lineage>
        <taxon>Bacteria</taxon>
        <taxon>Candidatus Collieribacteriota</taxon>
    </lineage>
</organism>
<comment type="subcellular location">
    <subcellularLocation>
        <location evidence="1">Membrane</location>
        <topology evidence="1">Multi-pass membrane protein</topology>
    </subcellularLocation>
</comment>
<comment type="caution">
    <text evidence="11">The sequence shown here is derived from an EMBL/GenBank/DDBJ whole genome shotgun (WGS) entry which is preliminary data.</text>
</comment>
<dbReference type="CDD" id="cd06442">
    <property type="entry name" value="DPM1_like"/>
    <property type="match status" value="1"/>
</dbReference>
<dbReference type="Gene3D" id="3.90.550.10">
    <property type="entry name" value="Spore Coat Polysaccharide Biosynthesis Protein SpsA, Chain A"/>
    <property type="match status" value="1"/>
</dbReference>
<evidence type="ECO:0000256" key="7">
    <source>
        <dbReference type="ARBA" id="ARBA00023136"/>
    </source>
</evidence>
<dbReference type="FunFam" id="3.90.550.10:FF:000122">
    <property type="entry name" value="Dolichol-phosphate mannosyltransferase subunit 1"/>
    <property type="match status" value="1"/>
</dbReference>
<dbReference type="InterPro" id="IPR029044">
    <property type="entry name" value="Nucleotide-diphossugar_trans"/>
</dbReference>
<dbReference type="Proteomes" id="UP000176191">
    <property type="component" value="Unassembled WGS sequence"/>
</dbReference>
<evidence type="ECO:0000313" key="11">
    <source>
        <dbReference type="EMBL" id="OGD74654.1"/>
    </source>
</evidence>
<evidence type="ECO:0000256" key="8">
    <source>
        <dbReference type="SAM" id="Phobius"/>
    </source>
</evidence>
<dbReference type="PANTHER" id="PTHR43398">
    <property type="entry name" value="DOLICHOL-PHOSPHATE MANNOSYLTRANSFERASE SUBUNIT 1"/>
    <property type="match status" value="1"/>
</dbReference>
<keyword evidence="7 8" id="KW-0472">Membrane</keyword>
<evidence type="ECO:0000259" key="10">
    <source>
        <dbReference type="Pfam" id="PF04138"/>
    </source>
</evidence>
<evidence type="ECO:0000259" key="9">
    <source>
        <dbReference type="Pfam" id="PF00535"/>
    </source>
</evidence>
<evidence type="ECO:0000256" key="6">
    <source>
        <dbReference type="ARBA" id="ARBA00022989"/>
    </source>
</evidence>
<dbReference type="Pfam" id="PF04138">
    <property type="entry name" value="GtrA_DPMS_TM"/>
    <property type="match status" value="1"/>
</dbReference>
<name>A0A1F5F5R3_9BACT</name>
<feature type="domain" description="Glycosyltransferase 2-like" evidence="9">
    <location>
        <begin position="12"/>
        <end position="184"/>
    </location>
</feature>
<keyword evidence="5 8" id="KW-0812">Transmembrane</keyword>
<dbReference type="InterPro" id="IPR007267">
    <property type="entry name" value="GtrA_DPMS_TM"/>
</dbReference>
<evidence type="ECO:0000256" key="3">
    <source>
        <dbReference type="ARBA" id="ARBA00022676"/>
    </source>
</evidence>
<feature type="transmembrane region" description="Helical" evidence="8">
    <location>
        <begin position="349"/>
        <end position="382"/>
    </location>
</feature>
<gene>
    <name evidence="11" type="ORF">A2228_01615</name>
</gene>
<keyword evidence="4" id="KW-0808">Transferase</keyword>
<dbReference type="GO" id="GO:0016020">
    <property type="term" value="C:membrane"/>
    <property type="evidence" value="ECO:0007669"/>
    <property type="project" value="UniProtKB-SubCell"/>
</dbReference>
<evidence type="ECO:0000256" key="1">
    <source>
        <dbReference type="ARBA" id="ARBA00004141"/>
    </source>
</evidence>
<dbReference type="InterPro" id="IPR001173">
    <property type="entry name" value="Glyco_trans_2-like"/>
</dbReference>
<proteinExistence type="inferred from homology"/>
<reference evidence="11 12" key="1">
    <citation type="journal article" date="2016" name="Nat. Commun.">
        <title>Thousands of microbial genomes shed light on interconnected biogeochemical processes in an aquifer system.</title>
        <authorList>
            <person name="Anantharaman K."/>
            <person name="Brown C.T."/>
            <person name="Hug L.A."/>
            <person name="Sharon I."/>
            <person name="Castelle C.J."/>
            <person name="Probst A.J."/>
            <person name="Thomas B.C."/>
            <person name="Singh A."/>
            <person name="Wilkins M.J."/>
            <person name="Karaoz U."/>
            <person name="Brodie E.L."/>
            <person name="Williams K.H."/>
            <person name="Hubbard S.S."/>
            <person name="Banfield J.F."/>
        </authorList>
    </citation>
    <scope>NUCLEOTIDE SEQUENCE [LARGE SCALE GENOMIC DNA]</scope>
</reference>
<dbReference type="Pfam" id="PF00535">
    <property type="entry name" value="Glycos_transf_2"/>
    <property type="match status" value="1"/>
</dbReference>
<dbReference type="GO" id="GO:0009247">
    <property type="term" value="P:glycolipid biosynthetic process"/>
    <property type="evidence" value="ECO:0007669"/>
    <property type="project" value="TreeGrafter"/>
</dbReference>
<protein>
    <recommendedName>
        <fullName evidence="13">Glycosyltransferase 2-like domain-containing protein</fullName>
    </recommendedName>
</protein>
<evidence type="ECO:0000313" key="12">
    <source>
        <dbReference type="Proteomes" id="UP000176191"/>
    </source>
</evidence>
<keyword evidence="6 8" id="KW-1133">Transmembrane helix</keyword>
<dbReference type="EMBL" id="MFAK01000030">
    <property type="protein sequence ID" value="OGD74654.1"/>
    <property type="molecule type" value="Genomic_DNA"/>
</dbReference>
<dbReference type="InterPro" id="IPR039528">
    <property type="entry name" value="DPM1-like"/>
</dbReference>
<evidence type="ECO:0008006" key="13">
    <source>
        <dbReference type="Google" id="ProtNLM"/>
    </source>
</evidence>
<comment type="similarity">
    <text evidence="2">Belongs to the glycosyltransferase 2 family.</text>
</comment>
<dbReference type="GO" id="GO:0004582">
    <property type="term" value="F:dolichyl-phosphate beta-D-mannosyltransferase activity"/>
    <property type="evidence" value="ECO:0007669"/>
    <property type="project" value="InterPro"/>
</dbReference>
<evidence type="ECO:0000256" key="2">
    <source>
        <dbReference type="ARBA" id="ARBA00006739"/>
    </source>
</evidence>
<dbReference type="SUPFAM" id="SSF53448">
    <property type="entry name" value="Nucleotide-diphospho-sugar transferases"/>
    <property type="match status" value="1"/>
</dbReference>
<sequence>MSSASPLSKVVIIIPTYNEVGNVKAVTQALHKVFKELKSYSCQILFVDDNSPDGTSKIVFSLASQYSFVHLLLNKRKGGLGHAYKKGMLYALDRMKADIIFEFDADLSHDPTKIPAMLVKLEQGADLVLGSRYIPGGSIPEHWGFHRKFLSVGGNLFIQFIMLNRAIRDWTTGYRAIKRQVVETIVPELRGQRFSGYTWQIGFLIKTIQRGYKVAEVPLNFHDRTIGKSKLGPEYIINNLLFIMRLRMRDLFNNRIFKFVMVGGLGSLIQFTFLYLYRMIIPVFQLAFFLSIETAIVSNFIWSNLWTFADRKLKPAQIPGKFLQFNLASAGSIIIQQTIAFLGENFIGLFPLFIVPVINLGVDTGVMFAVVGILIGMFWNFFAYSRIVWKKK</sequence>